<keyword evidence="4" id="KW-1185">Reference proteome</keyword>
<dbReference type="AlphaFoldDB" id="A0A6C0RH36"/>
<sequence>MCKIRLIISCLFVLFVCNVWGQQKVVSKSLEPEQSFDFKTFVSPSKKYAPYTRWWWPGNDVSKDELEREIQMFAANGFGGVEIQPLNIGIPMPREKISEILGWDTPDYYSNLITVFNAAKREGLKVDLTNGSGWPPGGSYLDVEDGFLSLNHADTVISGGQLVFAKLPKAESSVKGFSKLQAVVASKVLLSKMKEGTETVLLDSSSVQVLTEKVKTDTLRWNAPEGKWKIIAFWAVLSGERTMTVAMPKQGPVVNHLDSTKVLKNYSHLLGTRTGLKPYFGDPLRAVFTDSYEFKADRHYSFDFIDWFKNHRGYDITPWLPANMQKGYNMVEFMNPHADPDFMFSDEDWRLRYDYDLTISELLEEHFLETSKNYLERKGLLYRTQPYGLNMDMMAMAGMASIPETESMNGSEGRLKLTTSGANLYNRPLISAESVVYGNRAYATTPQMIRLSIDKLFAAGVNQIVYHGVPYRYQNDRLPKEGWYPFSTPFIPSINFSSNLGESNPYWKFQKKINEYVSRTQHAMQVGNPISDVLIYYPFLNFTGLTDNPNEIFTRGTIDKSNITDEQFMDPQAIAVHEWCVKVWPIINELEKNGITWNWVNDKSLQLAEVTDNNKLNIRGNIYKGLIIANAPYIQIQTAERINNLASIGLNLLFIGNIPDKQPSFRNWVENDKKTNDYLTSSLEGAFSKYEKNNIVSSDWISFIQANCPIQFDNPYPFIRQSQRELADGSRLHFIWNTSDEWQEISLSINDNFSHCYWLDAEDGTIQKNKSSESASIILPPYCTRILFASTEILSVANDLDKVCLSPVRAKKILSLTKWNIRTDNKSIDDTTLFDWKTKEKWKYESSIGQYHSKFKLKRFDKKSKYLIDFGEVKYTAELYVNGQLIGTRINLPYVFDVSNYLKKGENEVLVKVLPTLLNGFIGNANSGDKKYRQFMGKENNLMSEGLIGPVSVYKKHF</sequence>
<dbReference type="Gene3D" id="2.60.120.260">
    <property type="entry name" value="Galactose-binding domain-like"/>
    <property type="match status" value="1"/>
</dbReference>
<dbReference type="RefSeq" id="WP_163348100.1">
    <property type="nucleotide sequence ID" value="NZ_CP048409.1"/>
</dbReference>
<keyword evidence="1" id="KW-0378">Hydrolase</keyword>
<evidence type="ECO:0000313" key="4">
    <source>
        <dbReference type="Proteomes" id="UP000474630"/>
    </source>
</evidence>
<dbReference type="SUPFAM" id="SSF49785">
    <property type="entry name" value="Galactose-binding domain-like"/>
    <property type="match status" value="1"/>
</dbReference>
<name>A0A6C0RH36_9BACT</name>
<dbReference type="NCBIfam" id="NF045579">
    <property type="entry name" value="rhamnoside_JR"/>
    <property type="match status" value="1"/>
</dbReference>
<evidence type="ECO:0000256" key="1">
    <source>
        <dbReference type="ARBA" id="ARBA00022801"/>
    </source>
</evidence>
<evidence type="ECO:0000259" key="2">
    <source>
        <dbReference type="Pfam" id="PF22666"/>
    </source>
</evidence>
<proteinExistence type="predicted"/>
<dbReference type="GO" id="GO:0005975">
    <property type="term" value="P:carbohydrate metabolic process"/>
    <property type="evidence" value="ECO:0007669"/>
    <property type="project" value="InterPro"/>
</dbReference>
<organism evidence="3 4">
    <name type="scientific">Draconibacterium halophilum</name>
    <dbReference type="NCBI Taxonomy" id="2706887"/>
    <lineage>
        <taxon>Bacteria</taxon>
        <taxon>Pseudomonadati</taxon>
        <taxon>Bacteroidota</taxon>
        <taxon>Bacteroidia</taxon>
        <taxon>Marinilabiliales</taxon>
        <taxon>Prolixibacteraceae</taxon>
        <taxon>Draconibacterium</taxon>
    </lineage>
</organism>
<gene>
    <name evidence="3" type="ORF">G0Q07_16085</name>
</gene>
<dbReference type="Proteomes" id="UP000474630">
    <property type="component" value="Chromosome"/>
</dbReference>
<evidence type="ECO:0000313" key="3">
    <source>
        <dbReference type="EMBL" id="QIA09142.1"/>
    </source>
</evidence>
<dbReference type="InterPro" id="IPR054593">
    <property type="entry name" value="Beta-mannosidase-like_N2"/>
</dbReference>
<feature type="domain" description="Beta-mannosidase-like galactose-binding" evidence="2">
    <location>
        <begin position="813"/>
        <end position="921"/>
    </location>
</feature>
<dbReference type="PANTHER" id="PTHR36848:SF2">
    <property type="entry name" value="SECRETED PROTEIN"/>
    <property type="match status" value="1"/>
</dbReference>
<dbReference type="Pfam" id="PF22666">
    <property type="entry name" value="Glyco_hydro_2_N2"/>
    <property type="match status" value="1"/>
</dbReference>
<dbReference type="GO" id="GO:0004553">
    <property type="term" value="F:hydrolase activity, hydrolyzing O-glycosyl compounds"/>
    <property type="evidence" value="ECO:0007669"/>
    <property type="project" value="InterPro"/>
</dbReference>
<dbReference type="KEGG" id="drc:G0Q07_16085"/>
<dbReference type="InterPro" id="IPR053161">
    <property type="entry name" value="Ulvan_degrading_GH"/>
</dbReference>
<dbReference type="Pfam" id="PF17132">
    <property type="entry name" value="Glyco_hydro_106"/>
    <property type="match status" value="2"/>
</dbReference>
<reference evidence="3 4" key="1">
    <citation type="submission" date="2020-02" db="EMBL/GenBank/DDBJ databases">
        <title>Genome sequencing for Draconibacterium sp. strain M1.</title>
        <authorList>
            <person name="Park S.-J."/>
        </authorList>
    </citation>
    <scope>NUCLEOTIDE SEQUENCE [LARGE SCALE GENOMIC DNA]</scope>
    <source>
        <strain evidence="3 4">M1</strain>
    </source>
</reference>
<dbReference type="PANTHER" id="PTHR36848">
    <property type="entry name" value="DNA-BINDING PROTEIN (PUTATIVE SECRETED PROTEIN)-RELATED"/>
    <property type="match status" value="1"/>
</dbReference>
<dbReference type="EMBL" id="CP048409">
    <property type="protein sequence ID" value="QIA09142.1"/>
    <property type="molecule type" value="Genomic_DNA"/>
</dbReference>
<dbReference type="InterPro" id="IPR008979">
    <property type="entry name" value="Galactose-bd-like_sf"/>
</dbReference>
<accession>A0A6C0RH36</accession>
<protein>
    <recommendedName>
        <fullName evidence="2">Beta-mannosidase-like galactose-binding domain-containing protein</fullName>
    </recommendedName>
</protein>